<dbReference type="Proteomes" id="UP000297597">
    <property type="component" value="Unassembled WGS sequence"/>
</dbReference>
<feature type="domain" description="SLH" evidence="5">
    <location>
        <begin position="148"/>
        <end position="210"/>
    </location>
</feature>
<dbReference type="Pfam" id="PF00395">
    <property type="entry name" value="SLH"/>
    <property type="match status" value="3"/>
</dbReference>
<dbReference type="OrthoDB" id="3799295at2"/>
<dbReference type="InterPro" id="IPR008979">
    <property type="entry name" value="Galactose-bd-like_sf"/>
</dbReference>
<dbReference type="InterPro" id="IPR032329">
    <property type="entry name" value="DUF4855"/>
</dbReference>
<dbReference type="EC" id="3.2.1.8" evidence="6"/>
<dbReference type="InterPro" id="IPR000421">
    <property type="entry name" value="FA58C"/>
</dbReference>
<dbReference type="RefSeq" id="WP_134212466.1">
    <property type="nucleotide sequence ID" value="NZ_QFFZ01000004.1"/>
</dbReference>
<proteinExistence type="predicted"/>
<dbReference type="PROSITE" id="PS51272">
    <property type="entry name" value="SLH"/>
    <property type="match status" value="2"/>
</dbReference>
<keyword evidence="2 6" id="KW-0326">Glycosidase</keyword>
<sequence>MKIKYWLAGLIIFAFTAIAQAAPASPAFQDIEGSFARDAIIQLSDRGIISGLGANEFGPAQSISRAHFVVLLARVLGVQPYSPAAPTFSDLPLSAAESGYVEALVKLGLVAGTGNKVMGADDSIKRQDAAVLLAGAIREESLEEPILGGRYLDENQISSYAAKSVAYVVWKGLMNGGDNLFRPQETLTRAEAAVLADRLFKIRKGQALTAFPVVDSRQLQIKTGETSKIEPDNSRQPLPFTTVYGLDDPVVGCISPDGSFSAGPKPGQATITVNAGYNSYLVHTNITSAGTAAKTTEKSPATTTACVPGEELTNGATYRVEVHSPDQGFRETEEKSYPGPQEGLTCLDETWTGFFRQQGRDITVDLKKVAPVTKISLEFEQEAGSGIYLPQYMNCSMSADGRTWYHLGLVSHSIDPADPAVLSKEFALTFPPVAARYVKISFPVDVFVFARHLSIKGGGQPQSPVILAHEEQNGQTADTYLQIPDIRNILLVFSGSHGDLGRWTSQDFLPMLVYLDKRNSIEGKMFDTLLFLPYPDLACTRDGWTAYAEDLFAPGAQLSALEETMARLNKIPDYQGKVNVILTVPYPDGQQENFGILESGGSPLCFSEKKAGQSQAFEDRFLAVRWFYDNLKDRWDQAGFKYLNLAGIYWYKESMDPTTPGDVELVQDVARLVRNDGLKFFWIPFFGAHGYDVWRSYGFNHAFLQPNYYASNVPPDERMDKAAGLAKRYNLGLEIEFDEGILSSPEYYNLFYKQLNKAQQLNIDKEASMAYYAGSKTLVRAWRSDNYKIRSIYDDMYKWLNGTYKTPANP</sequence>
<evidence type="ECO:0000256" key="2">
    <source>
        <dbReference type="ARBA" id="ARBA00023295"/>
    </source>
</evidence>
<dbReference type="Pfam" id="PF16147">
    <property type="entry name" value="DUF4855"/>
    <property type="match status" value="1"/>
</dbReference>
<keyword evidence="6" id="KW-0378">Hydrolase</keyword>
<organism evidence="6 7">
    <name type="scientific">Pelotomaculum propionicicum</name>
    <dbReference type="NCBI Taxonomy" id="258475"/>
    <lineage>
        <taxon>Bacteria</taxon>
        <taxon>Bacillati</taxon>
        <taxon>Bacillota</taxon>
        <taxon>Clostridia</taxon>
        <taxon>Eubacteriales</taxon>
        <taxon>Desulfotomaculaceae</taxon>
        <taxon>Pelotomaculum</taxon>
    </lineage>
</organism>
<keyword evidence="6" id="KW-0858">Xylan degradation</keyword>
<dbReference type="GO" id="GO:0045493">
    <property type="term" value="P:xylan catabolic process"/>
    <property type="evidence" value="ECO:0007669"/>
    <property type="project" value="UniProtKB-KW"/>
</dbReference>
<keyword evidence="6" id="KW-0624">Polysaccharide degradation</keyword>
<gene>
    <name evidence="6" type="primary">xynA1_2</name>
    <name evidence="6" type="ORF">Pmgp_00577</name>
</gene>
<reference evidence="6 7" key="1">
    <citation type="journal article" date="2018" name="Environ. Microbiol.">
        <title>Novel energy conservation strategies and behaviour of Pelotomaculum schinkii driving syntrophic propionate catabolism.</title>
        <authorList>
            <person name="Hidalgo-Ahumada C.A.P."/>
            <person name="Nobu M.K."/>
            <person name="Narihiro T."/>
            <person name="Tamaki H."/>
            <person name="Liu W.T."/>
            <person name="Kamagata Y."/>
            <person name="Stams A.J.M."/>
            <person name="Imachi H."/>
            <person name="Sousa D.Z."/>
        </authorList>
    </citation>
    <scope>NUCLEOTIDE SEQUENCE [LARGE SCALE GENOMIC DNA]</scope>
    <source>
        <strain evidence="6 7">MGP</strain>
    </source>
</reference>
<protein>
    <submittedName>
        <fullName evidence="6">Endo-1,4-beta-xylanase A</fullName>
        <ecNumber evidence="6">3.2.1.8</ecNumber>
    </submittedName>
</protein>
<feature type="signal peptide" evidence="3">
    <location>
        <begin position="1"/>
        <end position="21"/>
    </location>
</feature>
<evidence type="ECO:0000256" key="3">
    <source>
        <dbReference type="SAM" id="SignalP"/>
    </source>
</evidence>
<dbReference type="EMBL" id="QFFZ01000004">
    <property type="protein sequence ID" value="TEB12939.1"/>
    <property type="molecule type" value="Genomic_DNA"/>
</dbReference>
<evidence type="ECO:0000256" key="1">
    <source>
        <dbReference type="ARBA" id="ARBA00022737"/>
    </source>
</evidence>
<keyword evidence="6" id="KW-0119">Carbohydrate metabolism</keyword>
<dbReference type="PROSITE" id="PS50022">
    <property type="entry name" value="FA58C_3"/>
    <property type="match status" value="1"/>
</dbReference>
<feature type="chain" id="PRO_5038622415" evidence="3">
    <location>
        <begin position="22"/>
        <end position="810"/>
    </location>
</feature>
<evidence type="ECO:0000259" key="4">
    <source>
        <dbReference type="PROSITE" id="PS50022"/>
    </source>
</evidence>
<dbReference type="InterPro" id="IPR051465">
    <property type="entry name" value="Cell_Envelope_Struct_Comp"/>
</dbReference>
<keyword evidence="3" id="KW-0732">Signal</keyword>
<keyword evidence="7" id="KW-1185">Reference proteome</keyword>
<evidence type="ECO:0000259" key="5">
    <source>
        <dbReference type="PROSITE" id="PS51272"/>
    </source>
</evidence>
<feature type="domain" description="SLH" evidence="5">
    <location>
        <begin position="23"/>
        <end position="86"/>
    </location>
</feature>
<keyword evidence="1" id="KW-0677">Repeat</keyword>
<dbReference type="GO" id="GO:0031176">
    <property type="term" value="F:endo-1,4-beta-xylanase activity"/>
    <property type="evidence" value="ECO:0007669"/>
    <property type="project" value="UniProtKB-EC"/>
</dbReference>
<feature type="domain" description="F5/8 type C" evidence="4">
    <location>
        <begin position="351"/>
        <end position="440"/>
    </location>
</feature>
<accession>A0A4Y7RW34</accession>
<dbReference type="PANTHER" id="PTHR43308:SF5">
    <property type="entry name" value="S-LAYER PROTEIN _ PEPTIDOGLYCAN ENDO-BETA-N-ACETYLGLUCOSAMINIDASE"/>
    <property type="match status" value="1"/>
</dbReference>
<comment type="caution">
    <text evidence="6">The sequence shown here is derived from an EMBL/GenBank/DDBJ whole genome shotgun (WGS) entry which is preliminary data.</text>
</comment>
<dbReference type="PANTHER" id="PTHR43308">
    <property type="entry name" value="OUTER MEMBRANE PROTEIN ALPHA-RELATED"/>
    <property type="match status" value="1"/>
</dbReference>
<dbReference type="InterPro" id="IPR001119">
    <property type="entry name" value="SLH_dom"/>
</dbReference>
<evidence type="ECO:0000313" key="6">
    <source>
        <dbReference type="EMBL" id="TEB12939.1"/>
    </source>
</evidence>
<evidence type="ECO:0000313" key="7">
    <source>
        <dbReference type="Proteomes" id="UP000297597"/>
    </source>
</evidence>
<name>A0A4Y7RW34_9FIRM</name>
<dbReference type="AlphaFoldDB" id="A0A4Y7RW34"/>
<dbReference type="Gene3D" id="2.60.120.260">
    <property type="entry name" value="Galactose-binding domain-like"/>
    <property type="match status" value="1"/>
</dbReference>
<dbReference type="SUPFAM" id="SSF49785">
    <property type="entry name" value="Galactose-binding domain-like"/>
    <property type="match status" value="1"/>
</dbReference>